<evidence type="ECO:0000256" key="1">
    <source>
        <dbReference type="ARBA" id="ARBA00004604"/>
    </source>
</evidence>
<protein>
    <recommendedName>
        <fullName evidence="7">Exonuclease domain-containing protein</fullName>
    </recommendedName>
</protein>
<comment type="subcellular location">
    <subcellularLocation>
        <location evidence="1">Nucleus</location>
        <location evidence="1">Nucleolus</location>
    </subcellularLocation>
</comment>
<dbReference type="FunFam" id="3.30.420.10:FF:000007">
    <property type="entry name" value="Interferon-stimulated exonuclease gene 20"/>
    <property type="match status" value="1"/>
</dbReference>
<dbReference type="InterPro" id="IPR013520">
    <property type="entry name" value="Ribonucl_H"/>
</dbReference>
<evidence type="ECO:0000256" key="4">
    <source>
        <dbReference type="ARBA" id="ARBA00022839"/>
    </source>
</evidence>
<dbReference type="GO" id="GO:0003676">
    <property type="term" value="F:nucleic acid binding"/>
    <property type="evidence" value="ECO:0007669"/>
    <property type="project" value="InterPro"/>
</dbReference>
<feature type="compositionally biased region" description="Low complexity" evidence="6">
    <location>
        <begin position="54"/>
        <end position="66"/>
    </location>
</feature>
<evidence type="ECO:0000259" key="7">
    <source>
        <dbReference type="SMART" id="SM00479"/>
    </source>
</evidence>
<keyword evidence="5" id="KW-0539">Nucleus</keyword>
<keyword evidence="3" id="KW-0378">Hydrolase</keyword>
<name>A0A8C0W474_CASCN</name>
<evidence type="ECO:0000313" key="8">
    <source>
        <dbReference type="Ensembl" id="ENSCCNP00000005586.1"/>
    </source>
</evidence>
<dbReference type="AlphaFoldDB" id="A0A8C0W474"/>
<dbReference type="InterPro" id="IPR012337">
    <property type="entry name" value="RNaseH-like_sf"/>
</dbReference>
<proteinExistence type="predicted"/>
<dbReference type="InterPro" id="IPR047021">
    <property type="entry name" value="REXO1/3/4-like"/>
</dbReference>
<organism evidence="8">
    <name type="scientific">Castor canadensis</name>
    <name type="common">American beaver</name>
    <dbReference type="NCBI Taxonomy" id="51338"/>
    <lineage>
        <taxon>Eukaryota</taxon>
        <taxon>Metazoa</taxon>
        <taxon>Chordata</taxon>
        <taxon>Craniata</taxon>
        <taxon>Vertebrata</taxon>
        <taxon>Euteleostomi</taxon>
        <taxon>Mammalia</taxon>
        <taxon>Eutheria</taxon>
        <taxon>Euarchontoglires</taxon>
        <taxon>Glires</taxon>
        <taxon>Rodentia</taxon>
        <taxon>Castorimorpha</taxon>
        <taxon>Castoridae</taxon>
        <taxon>Castor</taxon>
    </lineage>
</organism>
<keyword evidence="4" id="KW-0269">Exonuclease</keyword>
<dbReference type="GO" id="GO:0005730">
    <property type="term" value="C:nucleolus"/>
    <property type="evidence" value="ECO:0007669"/>
    <property type="project" value="UniProtKB-SubCell"/>
</dbReference>
<dbReference type="GO" id="GO:0042771">
    <property type="term" value="P:intrinsic apoptotic signaling pathway in response to DNA damage by p53 class mediator"/>
    <property type="evidence" value="ECO:0007669"/>
    <property type="project" value="TreeGrafter"/>
</dbReference>
<dbReference type="PANTHER" id="PTHR12801:SF57">
    <property type="entry name" value="APOPTOSIS-ENHANCING NUCLEASE"/>
    <property type="match status" value="1"/>
</dbReference>
<accession>A0A8C0W474</accession>
<evidence type="ECO:0000256" key="3">
    <source>
        <dbReference type="ARBA" id="ARBA00022801"/>
    </source>
</evidence>
<dbReference type="Ensembl" id="ENSCCNT00000007355.1">
    <property type="protein sequence ID" value="ENSCCNP00000005586.1"/>
    <property type="gene ID" value="ENSCCNG00000005928.1"/>
</dbReference>
<feature type="region of interest" description="Disordered" evidence="6">
    <location>
        <begin position="54"/>
        <end position="97"/>
    </location>
</feature>
<reference evidence="8" key="1">
    <citation type="submission" date="2023-09" db="UniProtKB">
        <authorList>
            <consortium name="Ensembl"/>
        </authorList>
    </citation>
    <scope>IDENTIFICATION</scope>
</reference>
<sequence>MVLGEAPESAQCPSRTTMNADDVVRWKHKNRSRQHQRLMAHKALLQEQGLLSLLPGPGSSQTPGTEAASSRGWHPQAGAGVGGLCSRRRTPREAPGPLPSKCVAIDCEMVGTGPRGRVSELARCSVVSYHGDVLYDKYIRPELPIVDYRTRWSGITRKHMHKAIPFQVAQKEILKLLKGKVVVGHALHNDFQVLKYVHPRSQTRDTTYVPNLLSPPSLHSRARVSLKDLALQLLHKKIQVRASGAGEGGKPAWPPCLPSPCHLALIRGLPGTGSPDVSTPFSSEHCPEMAAGLLPHLCPASALHPGRVLSHPTATPGGTLVGRWPSCCPSFSCPCPSVLWSRGKRAWRIEGPMVHGSGSTPLSATPFQKNVFLDLCTELQVGCWACLTRQ</sequence>
<keyword evidence="2" id="KW-0540">Nuclease</keyword>
<dbReference type="SMART" id="SM00479">
    <property type="entry name" value="EXOIII"/>
    <property type="match status" value="1"/>
</dbReference>
<dbReference type="SUPFAM" id="SSF53098">
    <property type="entry name" value="Ribonuclease H-like"/>
    <property type="match status" value="1"/>
</dbReference>
<dbReference type="Gene3D" id="3.30.420.10">
    <property type="entry name" value="Ribonuclease H-like superfamily/Ribonuclease H"/>
    <property type="match status" value="1"/>
</dbReference>
<evidence type="ECO:0000256" key="5">
    <source>
        <dbReference type="ARBA" id="ARBA00023242"/>
    </source>
</evidence>
<dbReference type="Pfam" id="PF00929">
    <property type="entry name" value="RNase_T"/>
    <property type="match status" value="1"/>
</dbReference>
<evidence type="ECO:0000256" key="2">
    <source>
        <dbReference type="ARBA" id="ARBA00022722"/>
    </source>
</evidence>
<dbReference type="GO" id="GO:0004527">
    <property type="term" value="F:exonuclease activity"/>
    <property type="evidence" value="ECO:0007669"/>
    <property type="project" value="UniProtKB-KW"/>
</dbReference>
<gene>
    <name evidence="8" type="primary">Aen</name>
</gene>
<feature type="domain" description="Exonuclease" evidence="7">
    <location>
        <begin position="101"/>
        <end position="250"/>
    </location>
</feature>
<dbReference type="InterPro" id="IPR036397">
    <property type="entry name" value="RNaseH_sf"/>
</dbReference>
<dbReference type="PANTHER" id="PTHR12801">
    <property type="entry name" value="RNA EXONUCLEASE REXO1 / RECO3 FAMILY MEMBER-RELATED"/>
    <property type="match status" value="1"/>
</dbReference>
<evidence type="ECO:0000256" key="6">
    <source>
        <dbReference type="SAM" id="MobiDB-lite"/>
    </source>
</evidence>
<feature type="region of interest" description="Disordered" evidence="6">
    <location>
        <begin position="1"/>
        <end position="20"/>
    </location>
</feature>